<dbReference type="OMA" id="WFCPGES"/>
<evidence type="ECO:0000256" key="1">
    <source>
        <dbReference type="ARBA" id="ARBA00010701"/>
    </source>
</evidence>
<dbReference type="SUPFAM" id="SSF53474">
    <property type="entry name" value="alpha/beta-Hydrolases"/>
    <property type="match status" value="1"/>
</dbReference>
<organism evidence="7 8">
    <name type="scientific">Cannabis sativa</name>
    <name type="common">Hemp</name>
    <name type="synonym">Marijuana</name>
    <dbReference type="NCBI Taxonomy" id="3483"/>
    <lineage>
        <taxon>Eukaryota</taxon>
        <taxon>Viridiplantae</taxon>
        <taxon>Streptophyta</taxon>
        <taxon>Embryophyta</taxon>
        <taxon>Tracheophyta</taxon>
        <taxon>Spermatophyta</taxon>
        <taxon>Magnoliopsida</taxon>
        <taxon>eudicotyledons</taxon>
        <taxon>Gunneridae</taxon>
        <taxon>Pentapetalae</taxon>
        <taxon>rosids</taxon>
        <taxon>fabids</taxon>
        <taxon>Rosales</taxon>
        <taxon>Cannabaceae</taxon>
        <taxon>Cannabis</taxon>
    </lineage>
</organism>
<protein>
    <recommendedName>
        <fullName evidence="5">Phospholipase A1</fullName>
        <ecNumber evidence="5">3.1.1.-</ecNumber>
    </recommendedName>
</protein>
<comment type="function">
    <text evidence="5">Acylhydrolase that catalyzes the hydrolysis of phospholipids at the sn-1 position.</text>
</comment>
<dbReference type="InterPro" id="IPR033556">
    <property type="entry name" value="PLA"/>
</dbReference>
<evidence type="ECO:0000256" key="5">
    <source>
        <dbReference type="RuleBase" id="RU367093"/>
    </source>
</evidence>
<dbReference type="EMBL" id="UZAU01000544">
    <property type="status" value="NOT_ANNOTATED_CDS"/>
    <property type="molecule type" value="Genomic_DNA"/>
</dbReference>
<name>A0A803PMG4_CANSA</name>
<evidence type="ECO:0000256" key="4">
    <source>
        <dbReference type="ARBA" id="ARBA00023098"/>
    </source>
</evidence>
<dbReference type="Pfam" id="PF01764">
    <property type="entry name" value="Lipase_3"/>
    <property type="match status" value="1"/>
</dbReference>
<evidence type="ECO:0000259" key="6">
    <source>
        <dbReference type="Pfam" id="PF01764"/>
    </source>
</evidence>
<sequence>MAGNIGRRWRVLSGEGEWQGLLDPLDSDLRRYIIHYGERVQAVVDSFIEESKSDNYGLSRYPKSNLFTKVGLESGNNPFKYEVKKYFYASAAFIGDTCPPANELPVSPNAVAGNSKWLGFVAVTSDEGKEVLGRRDILVSFRGTMPVIENCVDLKIGLVSASQIIGNDNNPKILAAVRELVDQYKDEEVSITFTGHSMGAAVATLAATDVTYNSYNKPTGRPDKAFPVTAIVFASPHLGNNGFKATFSNLNNLHVLRLRNKRDPVPDLPVPIPIVLDYVHVGQELVIDTLLSPYLKEAERTVHELEVYLHGVAGTQGSSGGFRLEVERDIKLVNKRLDGLKDEYVVTSMWWVEKNKGMIQLDDGSWVLMDREMDNSQHLRPLISDLASLSSSTQHLRPSAEHTTCSPSGDRTLAELRQGSPDVMHEAIFRIL</sequence>
<feature type="domain" description="Fungal lipase-type" evidence="6">
    <location>
        <begin position="172"/>
        <end position="270"/>
    </location>
</feature>
<dbReference type="Gene3D" id="3.40.50.1820">
    <property type="entry name" value="alpha/beta hydrolase"/>
    <property type="match status" value="1"/>
</dbReference>
<dbReference type="Gramene" id="evm.model.05.1713">
    <property type="protein sequence ID" value="cds.evm.model.05.1713"/>
    <property type="gene ID" value="evm.TU.05.1713"/>
</dbReference>
<evidence type="ECO:0000313" key="7">
    <source>
        <dbReference type="EnsemblPlants" id="cds.evm.model.05.1713"/>
    </source>
</evidence>
<comment type="similarity">
    <text evidence="1 5">Belongs to the AB hydrolase superfamily. Lipase family.</text>
</comment>
<keyword evidence="8" id="KW-1185">Reference proteome</keyword>
<proteinExistence type="inferred from homology"/>
<evidence type="ECO:0000313" key="8">
    <source>
        <dbReference type="Proteomes" id="UP000596661"/>
    </source>
</evidence>
<dbReference type="AlphaFoldDB" id="A0A803PMG4"/>
<dbReference type="EC" id="3.1.1.-" evidence="5"/>
<dbReference type="GO" id="GO:0008970">
    <property type="term" value="F:phospholipase A1 activity"/>
    <property type="evidence" value="ECO:0007669"/>
    <property type="project" value="UniProtKB-UniRule"/>
</dbReference>
<dbReference type="GO" id="GO:0016042">
    <property type="term" value="P:lipid catabolic process"/>
    <property type="evidence" value="ECO:0007669"/>
    <property type="project" value="UniProtKB-UniRule"/>
</dbReference>
<keyword evidence="2 5" id="KW-0378">Hydrolase</keyword>
<dbReference type="InterPro" id="IPR029058">
    <property type="entry name" value="AB_hydrolase_fold"/>
</dbReference>
<dbReference type="InterPro" id="IPR002921">
    <property type="entry name" value="Fungal_lipase-type"/>
</dbReference>
<reference evidence="7" key="1">
    <citation type="submission" date="2018-11" db="EMBL/GenBank/DDBJ databases">
        <authorList>
            <person name="Grassa J C."/>
        </authorList>
    </citation>
    <scope>NUCLEOTIDE SEQUENCE [LARGE SCALE GENOMIC DNA]</scope>
</reference>
<evidence type="ECO:0000256" key="3">
    <source>
        <dbReference type="ARBA" id="ARBA00022963"/>
    </source>
</evidence>
<dbReference type="CDD" id="cd00519">
    <property type="entry name" value="Lipase_3"/>
    <property type="match status" value="1"/>
</dbReference>
<keyword evidence="3 5" id="KW-0442">Lipid degradation</keyword>
<dbReference type="EnsemblPlants" id="evm.model.05.1713">
    <property type="protein sequence ID" value="cds.evm.model.05.1713"/>
    <property type="gene ID" value="evm.TU.05.1713"/>
</dbReference>
<keyword evidence="4 5" id="KW-0443">Lipid metabolism</keyword>
<dbReference type="PANTHER" id="PTHR31828:SF20">
    <property type="entry name" value="PHOSPHOLIPASE A1"/>
    <property type="match status" value="1"/>
</dbReference>
<dbReference type="PANTHER" id="PTHR31828">
    <property type="entry name" value="PHOSPHOLIPASE A1-IIGAMMA"/>
    <property type="match status" value="1"/>
</dbReference>
<evidence type="ECO:0000256" key="2">
    <source>
        <dbReference type="ARBA" id="ARBA00022801"/>
    </source>
</evidence>
<accession>A0A803PMG4</accession>
<dbReference type="Proteomes" id="UP000596661">
    <property type="component" value="Chromosome 5"/>
</dbReference>
<reference evidence="7" key="2">
    <citation type="submission" date="2021-03" db="UniProtKB">
        <authorList>
            <consortium name="EnsemblPlants"/>
        </authorList>
    </citation>
    <scope>IDENTIFICATION</scope>
</reference>